<organism evidence="1 2">
    <name type="scientific">Marilutibacter maris</name>
    <dbReference type="NCBI Taxonomy" id="1605891"/>
    <lineage>
        <taxon>Bacteria</taxon>
        <taxon>Pseudomonadati</taxon>
        <taxon>Pseudomonadota</taxon>
        <taxon>Gammaproteobacteria</taxon>
        <taxon>Lysobacterales</taxon>
        <taxon>Lysobacteraceae</taxon>
        <taxon>Marilutibacter</taxon>
    </lineage>
</organism>
<dbReference type="EMBL" id="CP029843">
    <property type="protein sequence ID" value="AWV05774.1"/>
    <property type="molecule type" value="Genomic_DNA"/>
</dbReference>
<evidence type="ECO:0000313" key="1">
    <source>
        <dbReference type="EMBL" id="AWV05774.1"/>
    </source>
</evidence>
<dbReference type="Proteomes" id="UP000249447">
    <property type="component" value="Chromosome"/>
</dbReference>
<name>A0A2U9T459_9GAMM</name>
<dbReference type="AlphaFoldDB" id="A0A2U9T459"/>
<protein>
    <submittedName>
        <fullName evidence="1">Uncharacterized protein</fullName>
    </submittedName>
</protein>
<gene>
    <name evidence="1" type="ORF">C9I47_0048</name>
</gene>
<reference evidence="1 2" key="1">
    <citation type="submission" date="2018-05" db="EMBL/GenBank/DDBJ databases">
        <title>The complete genome of Lysobacter maris HZ9B, a marine bacterium antagonistic against terrestrial plant pathogens.</title>
        <authorList>
            <person name="Zhang X.-Q."/>
        </authorList>
    </citation>
    <scope>NUCLEOTIDE SEQUENCE [LARGE SCALE GENOMIC DNA]</scope>
    <source>
        <strain evidence="1 2">HZ9B</strain>
    </source>
</reference>
<dbReference type="KEGG" id="lmb:C9I47_0048"/>
<sequence length="100" mass="10847">MAAVAIGIVLASPAGAETLTGNVSRIYVTSTGMVNFRIQGACKSGTYFQFQLTEEDSARKAWYAMLLNAATQRQPVRVALADACDPAINQTVAYMYQDYE</sequence>
<proteinExistence type="predicted"/>
<keyword evidence="2" id="KW-1185">Reference proteome</keyword>
<evidence type="ECO:0000313" key="2">
    <source>
        <dbReference type="Proteomes" id="UP000249447"/>
    </source>
</evidence>
<accession>A0A2U9T459</accession>